<dbReference type="PANTHER" id="PTHR46361:SF3">
    <property type="entry name" value="ELECTRON CARRIER_ PROTEIN DISULFIDE OXIDOREDUCTASE"/>
    <property type="match status" value="1"/>
</dbReference>
<dbReference type="PANTHER" id="PTHR46361">
    <property type="entry name" value="ELECTRON CARRIER/ PROTEIN DISULFIDE OXIDOREDUCTASE"/>
    <property type="match status" value="1"/>
</dbReference>
<keyword evidence="4" id="KW-1185">Reference proteome</keyword>
<dbReference type="Pfam" id="PF04784">
    <property type="entry name" value="DUF547"/>
    <property type="match status" value="1"/>
</dbReference>
<sequence>MKKVIIALMFLPLISCGKTKSAAPETTVETVTEVQAGTDVKSMDHSKWNALLQKNVTKSGKVNYSAFRKDSKELSSYLSELAANVPTSSTSRKATLAYWINAYNAYTVKLIIDNYPVKSIKDIKDPWGTKFFTLGNKKYSLEEIEHQILRKMDEPRIHFAINCASFSCPNLLNEAYTEANLESQLNSVTKSFINDKSKNTITASKIEISKIFDWFGDDFKKKGSIVDFFNKYSAVKINSNAKISFKDYNWSLNE</sequence>
<reference evidence="3 4" key="1">
    <citation type="submission" date="2023-05" db="EMBL/GenBank/DDBJ databases">
        <title>Adaptations of aquatic viruses from atmosphere-close ecosystems of the Central Arctic Ocean.</title>
        <authorList>
            <person name="Rahlff J."/>
            <person name="Holmfeldt K."/>
        </authorList>
    </citation>
    <scope>NUCLEOTIDE SEQUENCE [LARGE SCALE GENOMIC DNA]</scope>
    <source>
        <strain evidence="3 4">Arc14</strain>
    </source>
</reference>
<comment type="caution">
    <text evidence="3">The sequence shown here is derived from an EMBL/GenBank/DDBJ whole genome shotgun (WGS) entry which is preliminary data.</text>
</comment>
<evidence type="ECO:0000313" key="4">
    <source>
        <dbReference type="Proteomes" id="UP001568894"/>
    </source>
</evidence>
<organism evidence="3 4">
    <name type="scientific">Flavobacterium frigidarium</name>
    <dbReference type="NCBI Taxonomy" id="99286"/>
    <lineage>
        <taxon>Bacteria</taxon>
        <taxon>Pseudomonadati</taxon>
        <taxon>Bacteroidota</taxon>
        <taxon>Flavobacteriia</taxon>
        <taxon>Flavobacteriales</taxon>
        <taxon>Flavobacteriaceae</taxon>
        <taxon>Flavobacterium</taxon>
    </lineage>
</organism>
<feature type="signal peptide" evidence="1">
    <location>
        <begin position="1"/>
        <end position="22"/>
    </location>
</feature>
<proteinExistence type="predicted"/>
<keyword evidence="1" id="KW-0732">Signal</keyword>
<feature type="domain" description="DUF547" evidence="2">
    <location>
        <begin position="88"/>
        <end position="193"/>
    </location>
</feature>
<dbReference type="Proteomes" id="UP001568894">
    <property type="component" value="Unassembled WGS sequence"/>
</dbReference>
<gene>
    <name evidence="3" type="ORF">QO192_11155</name>
</gene>
<dbReference type="RefSeq" id="WP_371570539.1">
    <property type="nucleotide sequence ID" value="NZ_JASMRN010000008.1"/>
</dbReference>
<dbReference type="EMBL" id="JASMRN010000008">
    <property type="protein sequence ID" value="MEZ7515837.1"/>
    <property type="molecule type" value="Genomic_DNA"/>
</dbReference>
<name>A0ABV4KG07_9FLAO</name>
<evidence type="ECO:0000256" key="1">
    <source>
        <dbReference type="SAM" id="SignalP"/>
    </source>
</evidence>
<protein>
    <submittedName>
        <fullName evidence="3">DUF547 domain-containing protein</fullName>
    </submittedName>
</protein>
<evidence type="ECO:0000313" key="3">
    <source>
        <dbReference type="EMBL" id="MEZ7515837.1"/>
    </source>
</evidence>
<accession>A0ABV4KG07</accession>
<evidence type="ECO:0000259" key="2">
    <source>
        <dbReference type="Pfam" id="PF04784"/>
    </source>
</evidence>
<dbReference type="InterPro" id="IPR006869">
    <property type="entry name" value="DUF547"/>
</dbReference>
<feature type="chain" id="PRO_5045179044" evidence="1">
    <location>
        <begin position="23"/>
        <end position="254"/>
    </location>
</feature>